<reference evidence="13" key="1">
    <citation type="submission" date="2020-05" db="EMBL/GenBank/DDBJ databases">
        <title>Mycena genomes resolve the evolution of fungal bioluminescence.</title>
        <authorList>
            <person name="Tsai I.J."/>
        </authorList>
    </citation>
    <scope>NUCLEOTIDE SEQUENCE</scope>
    <source>
        <strain evidence="13">160909Yilan</strain>
    </source>
</reference>
<feature type="domain" description="ABC transmembrane type-1" evidence="12">
    <location>
        <begin position="968"/>
        <end position="1278"/>
    </location>
</feature>
<dbReference type="CDD" id="cd03244">
    <property type="entry name" value="ABCC_MRP_domain2"/>
    <property type="match status" value="1"/>
</dbReference>
<dbReference type="SMART" id="SM00382">
    <property type="entry name" value="AAA"/>
    <property type="match status" value="2"/>
</dbReference>
<feature type="region of interest" description="Disordered" evidence="9">
    <location>
        <begin position="573"/>
        <end position="651"/>
    </location>
</feature>
<dbReference type="GO" id="GO:0016020">
    <property type="term" value="C:membrane"/>
    <property type="evidence" value="ECO:0007669"/>
    <property type="project" value="UniProtKB-SubCell"/>
</dbReference>
<keyword evidence="8 10" id="KW-0472">Membrane</keyword>
<dbReference type="Gene3D" id="3.40.50.300">
    <property type="entry name" value="P-loop containing nucleotide triphosphate hydrolases"/>
    <property type="match status" value="2"/>
</dbReference>
<dbReference type="PROSITE" id="PS50929">
    <property type="entry name" value="ABC_TM1F"/>
    <property type="match status" value="2"/>
</dbReference>
<keyword evidence="14" id="KW-1185">Reference proteome</keyword>
<feature type="transmembrane region" description="Helical" evidence="10">
    <location>
        <begin position="1224"/>
        <end position="1247"/>
    </location>
</feature>
<evidence type="ECO:0000256" key="5">
    <source>
        <dbReference type="ARBA" id="ARBA00022741"/>
    </source>
</evidence>
<accession>A0A8H6XU80</accession>
<feature type="domain" description="ABC transmembrane type-1" evidence="12">
    <location>
        <begin position="198"/>
        <end position="467"/>
    </location>
</feature>
<dbReference type="EMBL" id="JACAZH010000018">
    <property type="protein sequence ID" value="KAF7346814.1"/>
    <property type="molecule type" value="Genomic_DNA"/>
</dbReference>
<feature type="domain" description="ABC transporter" evidence="11">
    <location>
        <begin position="1319"/>
        <end position="1564"/>
    </location>
</feature>
<feature type="domain" description="ABC transporter" evidence="11">
    <location>
        <begin position="633"/>
        <end position="885"/>
    </location>
</feature>
<dbReference type="InterPro" id="IPR017871">
    <property type="entry name" value="ABC_transporter-like_CS"/>
</dbReference>
<feature type="transmembrane region" description="Helical" evidence="10">
    <location>
        <begin position="1108"/>
        <end position="1127"/>
    </location>
</feature>
<proteinExistence type="inferred from homology"/>
<dbReference type="PANTHER" id="PTHR24223:SF456">
    <property type="entry name" value="MULTIDRUG RESISTANCE-ASSOCIATED PROTEIN LETHAL(2)03659"/>
    <property type="match status" value="1"/>
</dbReference>
<evidence type="ECO:0000256" key="9">
    <source>
        <dbReference type="SAM" id="MobiDB-lite"/>
    </source>
</evidence>
<keyword evidence="4 10" id="KW-0812">Transmembrane</keyword>
<gene>
    <name evidence="13" type="ORF">MSAN_01820400</name>
</gene>
<dbReference type="PROSITE" id="PS50893">
    <property type="entry name" value="ABC_TRANSPORTER_2"/>
    <property type="match status" value="2"/>
</dbReference>
<evidence type="ECO:0000256" key="6">
    <source>
        <dbReference type="ARBA" id="ARBA00022840"/>
    </source>
</evidence>
<feature type="transmembrane region" description="Helical" evidence="10">
    <location>
        <begin position="1133"/>
        <end position="1152"/>
    </location>
</feature>
<dbReference type="InterPro" id="IPR036640">
    <property type="entry name" value="ABC1_TM_sf"/>
</dbReference>
<comment type="subcellular location">
    <subcellularLocation>
        <location evidence="1">Membrane</location>
        <topology evidence="1">Multi-pass membrane protein</topology>
    </subcellularLocation>
</comment>
<dbReference type="PANTHER" id="PTHR24223">
    <property type="entry name" value="ATP-BINDING CASSETTE SUB-FAMILY C"/>
    <property type="match status" value="1"/>
</dbReference>
<organism evidence="13 14">
    <name type="scientific">Mycena sanguinolenta</name>
    <dbReference type="NCBI Taxonomy" id="230812"/>
    <lineage>
        <taxon>Eukaryota</taxon>
        <taxon>Fungi</taxon>
        <taxon>Dikarya</taxon>
        <taxon>Basidiomycota</taxon>
        <taxon>Agaricomycotina</taxon>
        <taxon>Agaricomycetes</taxon>
        <taxon>Agaricomycetidae</taxon>
        <taxon>Agaricales</taxon>
        <taxon>Marasmiineae</taxon>
        <taxon>Mycenaceae</taxon>
        <taxon>Mycena</taxon>
    </lineage>
</organism>
<feature type="transmembrane region" description="Helical" evidence="10">
    <location>
        <begin position="334"/>
        <end position="358"/>
    </location>
</feature>
<dbReference type="InterPro" id="IPR027417">
    <property type="entry name" value="P-loop_NTPase"/>
</dbReference>
<comment type="similarity">
    <text evidence="2">Belongs to the ABC transporter superfamily. ABCC family. Conjugate transporter (TC 3.A.1.208) subfamily.</text>
</comment>
<protein>
    <submittedName>
        <fullName evidence="13">ABC protein</fullName>
    </submittedName>
</protein>
<evidence type="ECO:0000256" key="7">
    <source>
        <dbReference type="ARBA" id="ARBA00022989"/>
    </source>
</evidence>
<evidence type="ECO:0000259" key="12">
    <source>
        <dbReference type="PROSITE" id="PS50929"/>
    </source>
</evidence>
<evidence type="ECO:0000259" key="11">
    <source>
        <dbReference type="PROSITE" id="PS50893"/>
    </source>
</evidence>
<comment type="caution">
    <text evidence="13">The sequence shown here is derived from an EMBL/GenBank/DDBJ whole genome shotgun (WGS) entry which is preliminary data.</text>
</comment>
<dbReference type="Proteomes" id="UP000623467">
    <property type="component" value="Unassembled WGS sequence"/>
</dbReference>
<keyword evidence="6" id="KW-0067">ATP-binding</keyword>
<evidence type="ECO:0000256" key="1">
    <source>
        <dbReference type="ARBA" id="ARBA00004141"/>
    </source>
</evidence>
<keyword evidence="5" id="KW-0547">Nucleotide-binding</keyword>
<sequence length="1583" mass="174702">MSSQASMTDVEHKGDDVEKQKENDAGKKVELDFGHEVVRFRRRWWQLWLPAHRPPPPPASLDAAPVSPYVTASLFSRLTYTWITPMMVLGFQRTLQASDLWRMGPEHEAAVLTDKLEAAWARRVLEAEAYNARLAAGEIRPGFWRRAKWSLGVGKEAKKRKGIPPGDRERWWKEDGGRREASLAWALNDVLGHMFWKGGLFKVVSDTSQLMGPILVKSLINFAKDKAAAKAAGQPFENVGHGIGMALGLLCVVVVASICQHQFFFRSMITGVLARTALTGALYRRALHLTPAARLRLPNSAVLNHVSTDVSRVDACAQWFHAAWTAPIQTTVCLIILLVQLGPSALAGFGLFLIIIPLQERIMGQQFRFRRASMVWTDKRAANVLEVLASMRVVKYFCYESSFLARISAIRSKEMRWIRGIQHSQSANIAMAFSLPVLAATLAFVAYTESSKHFDVAVVFSSFSLFQVGLRDRDFDALARPPAVLPTARAPCSLTLAQLLRQPMMFLPRALSATADARNALARLTLVFKAPLRTGEPFRVDADLGLDDDGEGKELGVWADKCGWVWEAAPGAEEMGRNARGGKGASAKDKEREKDKEKGKDKDKARKDKNKKAGKDKQDQNANENENEKDKEKEKEEKEKEEDPAPFALHDISLAIPRGSLTAIVGRVGSGKSSLLQGLIGEMRCTTSISPALGGEGGDEEKAEGKKDKDGKDRYKRGTWAFGGSVAYCPQGAWIQNASLRDNVLFGRPFDEERYWRVLEDACLLPDLQLLADGDLTEIGEKGINLSGGQKQRVNIARALYYDADVVIFDDPLSAVDANVGKALFNTAILGLVARGKTVLLVTHALHFLAQCDYIYTLDNGRITEEGTYNQLIARGGEFARLDREFGGRKSADAGGEGGAGGAGEEDDEPQIQVVSVEEAKKRSEGAKGTGKIEGRLMVKEARTTGGVAWSVYGYYLMAGGGWLTVPVIVLAAVLMQGSAVANSYVLVWWQANSFNKSFSFYQLLYAMLGVAQAIFTFLLGLFMDFFAVRVSRNLHRIAIINVFHAPMSFFDTTPMGRIISIFGKDIDSAYLGAISFEANELESSRRQRSSNVHANVYVVYFPIFVRLLIRAVILVMAQVVGSVIVITILEHYFIVAAAVIVLGFGYFLQFYRSSSLEMKRLDAILRSVLYAHLSESLTGLPTIRSYGEIERFVKDNKYYIDLENRALFLTVTNQRWLAVRLDALGSILVFLASPVGVFAAAGVSGISPGQIGLILTYTTSLTQMFAVTTRMSAEVENYMNSVERLVHYARGDVVPSEAAHESTPENKPAADWPAHGGIEFKDVTMAYRPGLPNVLHGISMQIRPGEKIGVVGRTGAGKSSLTLCLLRIVEYQGQIIVDDVDIGKIGLTDLRSNIAIIPQEPTLFSGTVRAALDPFSKYDDARLWDALRRSYLVETRPSTPVEGEVAGENRHRLTLDTVIEADGANLSVGERSLLSLARALVKDSRVVILDEATASVDLETDNKIQRTIQTQFKDRTLICIAHRLRTIISYDRILVLDSGKIAEFDTPMNLFNRDESLFRSLCEKSNITSSDIEKAIISDDME</sequence>
<dbReference type="SUPFAM" id="SSF90123">
    <property type="entry name" value="ABC transporter transmembrane region"/>
    <property type="match status" value="3"/>
</dbReference>
<dbReference type="FunFam" id="3.40.50.300:FF:000565">
    <property type="entry name" value="ABC bile acid transporter"/>
    <property type="match status" value="1"/>
</dbReference>
<keyword evidence="7 10" id="KW-1133">Transmembrane helix</keyword>
<evidence type="ECO:0000256" key="2">
    <source>
        <dbReference type="ARBA" id="ARBA00009726"/>
    </source>
</evidence>
<dbReference type="InterPro" id="IPR050173">
    <property type="entry name" value="ABC_transporter_C-like"/>
</dbReference>
<feature type="transmembrane region" description="Helical" evidence="10">
    <location>
        <begin position="1004"/>
        <end position="1028"/>
    </location>
</feature>
<dbReference type="PROSITE" id="PS00211">
    <property type="entry name" value="ABC_TRANSPORTER_1"/>
    <property type="match status" value="2"/>
</dbReference>
<dbReference type="OrthoDB" id="6500128at2759"/>
<evidence type="ECO:0000256" key="8">
    <source>
        <dbReference type="ARBA" id="ARBA00023136"/>
    </source>
</evidence>
<dbReference type="InterPro" id="IPR003439">
    <property type="entry name" value="ABC_transporter-like_ATP-bd"/>
</dbReference>
<dbReference type="GO" id="GO:0140359">
    <property type="term" value="F:ABC-type transporter activity"/>
    <property type="evidence" value="ECO:0007669"/>
    <property type="project" value="InterPro"/>
</dbReference>
<dbReference type="GO" id="GO:0016887">
    <property type="term" value="F:ATP hydrolysis activity"/>
    <property type="evidence" value="ECO:0007669"/>
    <property type="project" value="InterPro"/>
</dbReference>
<evidence type="ECO:0000313" key="13">
    <source>
        <dbReference type="EMBL" id="KAF7346814.1"/>
    </source>
</evidence>
<feature type="compositionally biased region" description="Basic and acidic residues" evidence="9">
    <location>
        <begin position="626"/>
        <end position="643"/>
    </location>
</feature>
<dbReference type="Gene3D" id="1.20.1560.10">
    <property type="entry name" value="ABC transporter type 1, transmembrane domain"/>
    <property type="match status" value="2"/>
</dbReference>
<dbReference type="CDD" id="cd03250">
    <property type="entry name" value="ABCC_MRP_domain1"/>
    <property type="match status" value="1"/>
</dbReference>
<feature type="region of interest" description="Disordered" evidence="9">
    <location>
        <begin position="889"/>
        <end position="910"/>
    </location>
</feature>
<evidence type="ECO:0000256" key="10">
    <source>
        <dbReference type="SAM" id="Phobius"/>
    </source>
</evidence>
<feature type="compositionally biased region" description="Basic and acidic residues" evidence="9">
    <location>
        <begin position="586"/>
        <end position="619"/>
    </location>
</feature>
<dbReference type="Pfam" id="PF00664">
    <property type="entry name" value="ABC_membrane"/>
    <property type="match status" value="3"/>
</dbReference>
<dbReference type="InterPro" id="IPR011527">
    <property type="entry name" value="ABC1_TM_dom"/>
</dbReference>
<feature type="compositionally biased region" description="Basic and acidic residues" evidence="9">
    <location>
        <begin position="9"/>
        <end position="26"/>
    </location>
</feature>
<feature type="region of interest" description="Disordered" evidence="9">
    <location>
        <begin position="1"/>
        <end position="26"/>
    </location>
</feature>
<dbReference type="GO" id="GO:0005524">
    <property type="term" value="F:ATP binding"/>
    <property type="evidence" value="ECO:0007669"/>
    <property type="project" value="UniProtKB-KW"/>
</dbReference>
<evidence type="ECO:0000256" key="4">
    <source>
        <dbReference type="ARBA" id="ARBA00022692"/>
    </source>
</evidence>
<evidence type="ECO:0000256" key="3">
    <source>
        <dbReference type="ARBA" id="ARBA00022448"/>
    </source>
</evidence>
<evidence type="ECO:0000313" key="14">
    <source>
        <dbReference type="Proteomes" id="UP000623467"/>
    </source>
</evidence>
<dbReference type="InterPro" id="IPR003593">
    <property type="entry name" value="AAA+_ATPase"/>
</dbReference>
<dbReference type="Pfam" id="PF00005">
    <property type="entry name" value="ABC_tran"/>
    <property type="match status" value="2"/>
</dbReference>
<feature type="transmembrane region" description="Helical" evidence="10">
    <location>
        <begin position="968"/>
        <end position="992"/>
    </location>
</feature>
<keyword evidence="3" id="KW-0813">Transport</keyword>
<feature type="region of interest" description="Disordered" evidence="9">
    <location>
        <begin position="688"/>
        <end position="711"/>
    </location>
</feature>
<dbReference type="SUPFAM" id="SSF52540">
    <property type="entry name" value="P-loop containing nucleoside triphosphate hydrolases"/>
    <property type="match status" value="2"/>
</dbReference>
<name>A0A8H6XU80_9AGAR</name>
<dbReference type="CDD" id="cd18597">
    <property type="entry name" value="ABC_6TM_YOR1_D1_like"/>
    <property type="match status" value="1"/>
</dbReference>
<dbReference type="CDD" id="cd18606">
    <property type="entry name" value="ABC_6TM_YOR1_D2_like"/>
    <property type="match status" value="1"/>
</dbReference>